<dbReference type="SUPFAM" id="SSF55729">
    <property type="entry name" value="Acyl-CoA N-acyltransferases (Nat)"/>
    <property type="match status" value="1"/>
</dbReference>
<organism evidence="2 3">
    <name type="scientific">Nocardioides humi</name>
    <dbReference type="NCBI Taxonomy" id="449461"/>
    <lineage>
        <taxon>Bacteria</taxon>
        <taxon>Bacillati</taxon>
        <taxon>Actinomycetota</taxon>
        <taxon>Actinomycetes</taxon>
        <taxon>Propionibacteriales</taxon>
        <taxon>Nocardioidaceae</taxon>
        <taxon>Nocardioides</taxon>
    </lineage>
</organism>
<dbReference type="InterPro" id="IPR045057">
    <property type="entry name" value="Gcn5-rel_NAT"/>
</dbReference>
<dbReference type="EMBL" id="BAAAOR010000040">
    <property type="protein sequence ID" value="GAA1544592.1"/>
    <property type="molecule type" value="Genomic_DNA"/>
</dbReference>
<reference evidence="2 3" key="1">
    <citation type="journal article" date="2019" name="Int. J. Syst. Evol. Microbiol.">
        <title>The Global Catalogue of Microorganisms (GCM) 10K type strain sequencing project: providing services to taxonomists for standard genome sequencing and annotation.</title>
        <authorList>
            <consortium name="The Broad Institute Genomics Platform"/>
            <consortium name="The Broad Institute Genome Sequencing Center for Infectious Disease"/>
            <person name="Wu L."/>
            <person name="Ma J."/>
        </authorList>
    </citation>
    <scope>NUCLEOTIDE SEQUENCE [LARGE SCALE GENOMIC DNA]</scope>
    <source>
        <strain evidence="2 3">JCM 14942</strain>
    </source>
</reference>
<dbReference type="InterPro" id="IPR031165">
    <property type="entry name" value="GNAT_YJDJ"/>
</dbReference>
<sequence length="102" mass="11565">MSDAPDNSTIRYVHAPDEHRYEIRDGEALVGFTEYRLPDDVHVDFVHTEVDDAYGGRGLAGGVVEFALADVRAQGRRIVPHCPYVAKWITQHPEYEDITDRP</sequence>
<evidence type="ECO:0000259" key="1">
    <source>
        <dbReference type="PROSITE" id="PS51729"/>
    </source>
</evidence>
<dbReference type="Pfam" id="PF14542">
    <property type="entry name" value="Acetyltransf_CG"/>
    <property type="match status" value="1"/>
</dbReference>
<evidence type="ECO:0000313" key="2">
    <source>
        <dbReference type="EMBL" id="GAA1544592.1"/>
    </source>
</evidence>
<dbReference type="Proteomes" id="UP001500842">
    <property type="component" value="Unassembled WGS sequence"/>
</dbReference>
<dbReference type="PANTHER" id="PTHR31435">
    <property type="entry name" value="PROTEIN NATD1"/>
    <property type="match status" value="1"/>
</dbReference>
<keyword evidence="3" id="KW-1185">Reference proteome</keyword>
<evidence type="ECO:0000313" key="3">
    <source>
        <dbReference type="Proteomes" id="UP001500842"/>
    </source>
</evidence>
<dbReference type="RefSeq" id="WP_141006951.1">
    <property type="nucleotide sequence ID" value="NZ_BAAAOR010000040.1"/>
</dbReference>
<protein>
    <submittedName>
        <fullName evidence="2">GNAT family N-acetyltransferase</fullName>
    </submittedName>
</protein>
<dbReference type="PROSITE" id="PS51729">
    <property type="entry name" value="GNAT_YJDJ"/>
    <property type="match status" value="1"/>
</dbReference>
<proteinExistence type="predicted"/>
<accession>A0ABN2BRR5</accession>
<dbReference type="Gene3D" id="3.40.630.30">
    <property type="match status" value="1"/>
</dbReference>
<dbReference type="PANTHER" id="PTHR31435:SF10">
    <property type="entry name" value="BSR4717 PROTEIN"/>
    <property type="match status" value="1"/>
</dbReference>
<dbReference type="InterPro" id="IPR016181">
    <property type="entry name" value="Acyl_CoA_acyltransferase"/>
</dbReference>
<gene>
    <name evidence="2" type="ORF">GCM10009788_53840</name>
</gene>
<name>A0ABN2BRR5_9ACTN</name>
<feature type="domain" description="N-acetyltransferase" evidence="1">
    <location>
        <begin position="13"/>
        <end position="100"/>
    </location>
</feature>
<comment type="caution">
    <text evidence="2">The sequence shown here is derived from an EMBL/GenBank/DDBJ whole genome shotgun (WGS) entry which is preliminary data.</text>
</comment>